<dbReference type="EC" id="2.8.1.7" evidence="3 8"/>
<dbReference type="PROSITE" id="PS00595">
    <property type="entry name" value="AA_TRANSFER_CLASS_5"/>
    <property type="match status" value="1"/>
</dbReference>
<evidence type="ECO:0000313" key="11">
    <source>
        <dbReference type="EMBL" id="PHV67690.1"/>
    </source>
</evidence>
<dbReference type="InterPro" id="IPR015422">
    <property type="entry name" value="PyrdxlP-dep_Trfase_small"/>
</dbReference>
<evidence type="ECO:0000256" key="5">
    <source>
        <dbReference type="ARBA" id="ARBA00022898"/>
    </source>
</evidence>
<evidence type="ECO:0000256" key="3">
    <source>
        <dbReference type="ARBA" id="ARBA00012239"/>
    </source>
</evidence>
<feature type="region of interest" description="Disordered" evidence="9">
    <location>
        <begin position="1"/>
        <end position="46"/>
    </location>
</feature>
<protein>
    <recommendedName>
        <fullName evidence="3 8">Cysteine desulfurase</fullName>
        <ecNumber evidence="3 8">2.8.1.7</ecNumber>
    </recommendedName>
</protein>
<evidence type="ECO:0000256" key="2">
    <source>
        <dbReference type="ARBA" id="ARBA00010447"/>
    </source>
</evidence>
<evidence type="ECO:0000259" key="10">
    <source>
        <dbReference type="Pfam" id="PF00266"/>
    </source>
</evidence>
<name>A0A2G3PPK4_WILMA</name>
<comment type="function">
    <text evidence="8">Catalyzes the removal of elemental sulfur and selenium atoms from L-cysteine, L-cystine, L-selenocysteine, and L-selenocystine to produce L-alanine.</text>
</comment>
<feature type="compositionally biased region" description="Polar residues" evidence="9">
    <location>
        <begin position="1"/>
        <end position="12"/>
    </location>
</feature>
<dbReference type="InterPro" id="IPR000192">
    <property type="entry name" value="Aminotrans_V_dom"/>
</dbReference>
<dbReference type="EMBL" id="PEBD01000005">
    <property type="protein sequence ID" value="PHV67690.1"/>
    <property type="molecule type" value="Genomic_DNA"/>
</dbReference>
<dbReference type="PANTHER" id="PTHR43586:SF8">
    <property type="entry name" value="CYSTEINE DESULFURASE 1, CHLOROPLASTIC"/>
    <property type="match status" value="1"/>
</dbReference>
<evidence type="ECO:0000256" key="6">
    <source>
        <dbReference type="ARBA" id="ARBA00050776"/>
    </source>
</evidence>
<evidence type="ECO:0000256" key="1">
    <source>
        <dbReference type="ARBA" id="ARBA00001933"/>
    </source>
</evidence>
<evidence type="ECO:0000256" key="8">
    <source>
        <dbReference type="RuleBase" id="RU004506"/>
    </source>
</evidence>
<dbReference type="CDD" id="cd06453">
    <property type="entry name" value="SufS_like"/>
    <property type="match status" value="1"/>
</dbReference>
<dbReference type="PANTHER" id="PTHR43586">
    <property type="entry name" value="CYSTEINE DESULFURASE"/>
    <property type="match status" value="1"/>
</dbReference>
<dbReference type="SUPFAM" id="SSF53383">
    <property type="entry name" value="PLP-dependent transferases"/>
    <property type="match status" value="1"/>
</dbReference>
<dbReference type="InterPro" id="IPR010970">
    <property type="entry name" value="Cys_dSase_SufS"/>
</dbReference>
<evidence type="ECO:0000256" key="4">
    <source>
        <dbReference type="ARBA" id="ARBA00022679"/>
    </source>
</evidence>
<dbReference type="AlphaFoldDB" id="A0A2G3PPK4"/>
<dbReference type="InterPro" id="IPR020578">
    <property type="entry name" value="Aminotrans_V_PyrdxlP_BS"/>
</dbReference>
<dbReference type="InterPro" id="IPR015421">
    <property type="entry name" value="PyrdxlP-dep_Trfase_major"/>
</dbReference>
<gene>
    <name evidence="11" type="ORF">CSW57_08510</name>
</gene>
<dbReference type="GO" id="GO:0006534">
    <property type="term" value="P:cysteine metabolic process"/>
    <property type="evidence" value="ECO:0007669"/>
    <property type="project" value="UniProtKB-UniRule"/>
</dbReference>
<dbReference type="GO" id="GO:0031071">
    <property type="term" value="F:cysteine desulfurase activity"/>
    <property type="evidence" value="ECO:0007669"/>
    <property type="project" value="UniProtKB-UniRule"/>
</dbReference>
<dbReference type="NCBIfam" id="TIGR01979">
    <property type="entry name" value="sufS"/>
    <property type="match status" value="1"/>
</dbReference>
<comment type="catalytic activity">
    <reaction evidence="6 8">
        <text>(sulfur carrier)-H + L-cysteine = (sulfur carrier)-SH + L-alanine</text>
        <dbReference type="Rhea" id="RHEA:43892"/>
        <dbReference type="Rhea" id="RHEA-COMP:14737"/>
        <dbReference type="Rhea" id="RHEA-COMP:14739"/>
        <dbReference type="ChEBI" id="CHEBI:29917"/>
        <dbReference type="ChEBI" id="CHEBI:35235"/>
        <dbReference type="ChEBI" id="CHEBI:57972"/>
        <dbReference type="ChEBI" id="CHEBI:64428"/>
        <dbReference type="EC" id="2.8.1.7"/>
    </reaction>
</comment>
<evidence type="ECO:0000256" key="7">
    <source>
        <dbReference type="RuleBase" id="RU004504"/>
    </source>
</evidence>
<keyword evidence="4 8" id="KW-0808">Transferase</keyword>
<dbReference type="InterPro" id="IPR015424">
    <property type="entry name" value="PyrdxlP-dep_Trfase"/>
</dbReference>
<comment type="cofactor">
    <cofactor evidence="1 7">
        <name>pyridoxal 5'-phosphate</name>
        <dbReference type="ChEBI" id="CHEBI:597326"/>
    </cofactor>
</comment>
<feature type="domain" description="Aminotransferase class V" evidence="10">
    <location>
        <begin position="84"/>
        <end position="461"/>
    </location>
</feature>
<dbReference type="Pfam" id="PF00266">
    <property type="entry name" value="Aminotran_5"/>
    <property type="match status" value="1"/>
</dbReference>
<sequence length="476" mass="50575">MCSSVAGSSNPVDPSSPTSSKKTDTSDSPRLRTPEVRTSRRPDVTSIDQAVAPTSHEVTALDVTAVRADFPILGRTVRDDKPLVYLDSGATSQRPVQVLDAEREFLVTRNAAVHRGAHQLAEEATDAYENARAIIAEFVGAQFDELVFTKNATESLNLVTYTLGDERSAGVLGGKPLGPGDTVVITELEHHANLVPWQELCRRTGATLRWYGVTDDGRIDLDSLVLDDSVKVVSFTHQSNVTGAIADVPELVRRARAVGALVVLDACQSVPHMVVDFTELDVDFAAFSGHKMFGPSGVGVLFGKRALLGELPPFITGGSMIETVTMEVSTYAPAPQRFEAGVPMTSQVIGLGAAVRYLQGLGMAAVAAHEHSLTEAALKALAEIDGVRIIGPATADRRGGAVSFVVDGIHAHDLGQILDDEGVAIRVGHHCAWPLHKRFGVAATARASFAAYNTLDEVEALAKAIVRAKEFFGVGA</sequence>
<comment type="similarity">
    <text evidence="2 8">Belongs to the class-V pyridoxal-phosphate-dependent aminotransferase family. Csd subfamily.</text>
</comment>
<dbReference type="Gene3D" id="3.40.640.10">
    <property type="entry name" value="Type I PLP-dependent aspartate aminotransferase-like (Major domain)"/>
    <property type="match status" value="1"/>
</dbReference>
<proteinExistence type="inferred from homology"/>
<reference evidence="11 12" key="1">
    <citation type="submission" date="2017-10" db="EMBL/GenBank/DDBJ databases">
        <title>The draft genome sequence of Williamsia sp. BULT 1.1 isolated from the semi-arid grassland soils from South Africa.</title>
        <authorList>
            <person name="Kabwe M.H."/>
            <person name="Govender N."/>
            <person name="Mutseka Lunga P."/>
            <person name="Vikram S."/>
            <person name="Makhalanyane T.P."/>
        </authorList>
    </citation>
    <scope>NUCLEOTIDE SEQUENCE [LARGE SCALE GENOMIC DNA]</scope>
    <source>
        <strain evidence="11 12">BULT 1.1</strain>
    </source>
</reference>
<dbReference type="Gene3D" id="3.90.1150.10">
    <property type="entry name" value="Aspartate Aminotransferase, domain 1"/>
    <property type="match status" value="1"/>
</dbReference>
<organism evidence="11 12">
    <name type="scientific">Williamsia marianensis</name>
    <dbReference type="NCBI Taxonomy" id="85044"/>
    <lineage>
        <taxon>Bacteria</taxon>
        <taxon>Bacillati</taxon>
        <taxon>Actinomycetota</taxon>
        <taxon>Actinomycetes</taxon>
        <taxon>Mycobacteriales</taxon>
        <taxon>Nocardiaceae</taxon>
        <taxon>Williamsia</taxon>
    </lineage>
</organism>
<evidence type="ECO:0000313" key="12">
    <source>
        <dbReference type="Proteomes" id="UP000225108"/>
    </source>
</evidence>
<keyword evidence="5 8" id="KW-0663">Pyridoxal phosphate</keyword>
<dbReference type="GO" id="GO:0030170">
    <property type="term" value="F:pyridoxal phosphate binding"/>
    <property type="evidence" value="ECO:0007669"/>
    <property type="project" value="UniProtKB-UniRule"/>
</dbReference>
<accession>A0A2G3PPK4</accession>
<comment type="caution">
    <text evidence="11">The sequence shown here is derived from an EMBL/GenBank/DDBJ whole genome shotgun (WGS) entry which is preliminary data.</text>
</comment>
<evidence type="ECO:0000256" key="9">
    <source>
        <dbReference type="SAM" id="MobiDB-lite"/>
    </source>
</evidence>
<dbReference type="Proteomes" id="UP000225108">
    <property type="component" value="Unassembled WGS sequence"/>
</dbReference>
<feature type="compositionally biased region" description="Basic and acidic residues" evidence="9">
    <location>
        <begin position="21"/>
        <end position="43"/>
    </location>
</feature>